<dbReference type="SUPFAM" id="SSF53448">
    <property type="entry name" value="Nucleotide-diphospho-sugar transferases"/>
    <property type="match status" value="1"/>
</dbReference>
<keyword evidence="1" id="KW-0175">Coiled coil</keyword>
<dbReference type="AlphaFoldDB" id="A0A174HC14"/>
<evidence type="ECO:0000259" key="2">
    <source>
        <dbReference type="Pfam" id="PF00535"/>
    </source>
</evidence>
<dbReference type="Proteomes" id="UP000095657">
    <property type="component" value="Unassembled WGS sequence"/>
</dbReference>
<evidence type="ECO:0000313" key="5">
    <source>
        <dbReference type="EMBL" id="CUO70778.1"/>
    </source>
</evidence>
<feature type="domain" description="GDPGP1-like C-terminal" evidence="4">
    <location>
        <begin position="767"/>
        <end position="818"/>
    </location>
</feature>
<dbReference type="Proteomes" id="UP001170023">
    <property type="component" value="Unassembled WGS sequence"/>
</dbReference>
<reference evidence="5 7" key="1">
    <citation type="submission" date="2015-09" db="EMBL/GenBank/DDBJ databases">
        <authorList>
            <consortium name="Pathogen Informatics"/>
        </authorList>
    </citation>
    <scope>NUCLEOTIDE SEQUENCE [LARGE SCALE GENOMIC DNA]</scope>
    <source>
        <strain evidence="5 7">2789STDY5834880</strain>
    </source>
</reference>
<dbReference type="CDD" id="cd00761">
    <property type="entry name" value="Glyco_tranf_GTA_type"/>
    <property type="match status" value="1"/>
</dbReference>
<organism evidence="5 7">
    <name type="scientific">Bacteroides caccae</name>
    <dbReference type="NCBI Taxonomy" id="47678"/>
    <lineage>
        <taxon>Bacteria</taxon>
        <taxon>Pseudomonadati</taxon>
        <taxon>Bacteroidota</taxon>
        <taxon>Bacteroidia</taxon>
        <taxon>Bacteroidales</taxon>
        <taxon>Bacteroidaceae</taxon>
        <taxon>Bacteroides</taxon>
    </lineage>
</organism>
<evidence type="ECO:0000259" key="4">
    <source>
        <dbReference type="Pfam" id="PF26216"/>
    </source>
</evidence>
<dbReference type="GO" id="GO:0016740">
    <property type="term" value="F:transferase activity"/>
    <property type="evidence" value="ECO:0007669"/>
    <property type="project" value="UniProtKB-KW"/>
</dbReference>
<evidence type="ECO:0000313" key="7">
    <source>
        <dbReference type="Proteomes" id="UP000095657"/>
    </source>
</evidence>
<dbReference type="PANTHER" id="PTHR43685">
    <property type="entry name" value="GLYCOSYLTRANSFERASE"/>
    <property type="match status" value="1"/>
</dbReference>
<dbReference type="RefSeq" id="WP_055170123.1">
    <property type="nucleotide sequence ID" value="NZ_CAXSSI010000017.1"/>
</dbReference>
<gene>
    <name evidence="5" type="primary">kfoC_3</name>
    <name evidence="5" type="ORF">ERS852494_00574</name>
    <name evidence="6" type="ORF">Q4469_19660</name>
</gene>
<dbReference type="STRING" id="47678.ERS852494_00574"/>
<dbReference type="EMBL" id="JAUONL010000024">
    <property type="protein sequence ID" value="MDO6359863.1"/>
    <property type="molecule type" value="Genomic_DNA"/>
</dbReference>
<keyword evidence="5" id="KW-0808">Transferase</keyword>
<dbReference type="InterPro" id="IPR050834">
    <property type="entry name" value="Glycosyltransf_2"/>
</dbReference>
<dbReference type="Pfam" id="PF16269">
    <property type="entry name" value="DUF4922"/>
    <property type="match status" value="1"/>
</dbReference>
<dbReference type="Gene3D" id="3.90.550.10">
    <property type="entry name" value="Spore Coat Polysaccharide Biosynthesis Protein SpsA, Chain A"/>
    <property type="match status" value="1"/>
</dbReference>
<feature type="domain" description="DUF4922" evidence="3">
    <location>
        <begin position="499"/>
        <end position="648"/>
    </location>
</feature>
<evidence type="ECO:0000313" key="6">
    <source>
        <dbReference type="EMBL" id="MDO6359863.1"/>
    </source>
</evidence>
<feature type="coiled-coil region" evidence="1">
    <location>
        <begin position="497"/>
        <end position="534"/>
    </location>
</feature>
<evidence type="ECO:0000256" key="1">
    <source>
        <dbReference type="SAM" id="Coils"/>
    </source>
</evidence>
<proteinExistence type="predicted"/>
<reference evidence="6" key="2">
    <citation type="submission" date="2023-07" db="EMBL/GenBank/DDBJ databases">
        <title>Whole Genome Sequencing of Colonoscopy isolates.</title>
        <authorList>
            <person name="Surve S.V."/>
            <person name="Valls R.A."/>
            <person name="Barrak K.E."/>
            <person name="Gardner T.B."/>
            <person name="O'Toole G.A."/>
        </authorList>
    </citation>
    <scope>NUCLEOTIDE SEQUENCE</scope>
    <source>
        <strain evidence="6">GP0119</strain>
    </source>
</reference>
<dbReference type="SUPFAM" id="SSF54197">
    <property type="entry name" value="HIT-like"/>
    <property type="match status" value="1"/>
</dbReference>
<dbReference type="EMBL" id="CZAI01000001">
    <property type="protein sequence ID" value="CUO70778.1"/>
    <property type="molecule type" value="Genomic_DNA"/>
</dbReference>
<dbReference type="InterPro" id="IPR046320">
    <property type="entry name" value="DUF4922"/>
</dbReference>
<feature type="domain" description="Glycosyltransferase 2-like" evidence="2">
    <location>
        <begin position="249"/>
        <end position="381"/>
    </location>
</feature>
<dbReference type="InterPro" id="IPR058865">
    <property type="entry name" value="GDPGP1_C"/>
</dbReference>
<dbReference type="PANTHER" id="PTHR43685:SF2">
    <property type="entry name" value="GLYCOSYLTRANSFERASE 2-LIKE DOMAIN-CONTAINING PROTEIN"/>
    <property type="match status" value="1"/>
</dbReference>
<dbReference type="Pfam" id="PF26216">
    <property type="entry name" value="GDPGP1_C"/>
    <property type="match status" value="1"/>
</dbReference>
<dbReference type="InterPro" id="IPR029044">
    <property type="entry name" value="Nucleotide-diphossugar_trans"/>
</dbReference>
<sequence>MKKRINCFIPFGTSEDTMQTVKELQASELVDKIYLLGSAPGKKCLPDCEWLPIDGLYSTSTMKTIAAHASTDYILLYTKQTPLKLGLYALERMVQVMENNKKNGIVYADRYQQIHEELKQAPVIDYQLGSVRDDFDFGSILLFSTSAFTYTADKLYKRYQYAGLYNMRLFIAVNYSIIHINEYLYTEVETDTRKSGEKQFDYVDPKNREVQLEMEAACTEYLKCIDAYLMPSSSRTVNLCNETFEFEVSVIIPVRNRIHTIRDAVSSALNQQTTFPFNVIVIDNHSTDGTTEALQELSADKRLIHFIPQENDLGIGGCWNKGLHHEKCGKFAIQLDSDDLYKDEHTIQKIVDTFYKESCAMVIGTYLMTDFHLNEIAPGIIDHKEWTLENGKNNALRINGLGAPRAFYTPIIRNIKFPNTSYGEDYAIGLNISRDYKIGRIYDIIYLCRRWEGNSDAALSIEKVNQNNFYKDRIRTWEIQSRIQMHTIDEDFQELVEEMIEDQKENWELAKKNYEALEENLEKAKELEVEEDDIEMVFRIFPNPQRALSTMAKTDTRSIQERPCFLCEKNRPAEQTSLPFGHYEICLNPYPIFQRHLTIIDKEHTSQSIKGRFEDMLHLAENMIDFYILYNGPECGASAPDHMHFQAAGKEESLSTPFFKDFLNDIIEQTDFDDVPAIVNSYANNTFITSIGLASILRSELIEKFENIYNILSTFYGKEPLINIIAWYAIDSTKHGEDDEVVAWNCVIFLRSKHRPDCYYNQGEKGLLISPAVAEMGGVFPIIREEDMDKLNTKEIIDIYKEISLSPEQFETLCDELFRKDEV</sequence>
<dbReference type="InterPro" id="IPR036265">
    <property type="entry name" value="HIT-like_sf"/>
</dbReference>
<accession>A0A174HC14</accession>
<protein>
    <submittedName>
        <fullName evidence="6">DUF4922 domain-containing protein</fullName>
    </submittedName>
    <submittedName>
        <fullName evidence="5">Glycosyltransferase</fullName>
    </submittedName>
</protein>
<name>A0A174HC14_9BACE</name>
<dbReference type="Pfam" id="PF00535">
    <property type="entry name" value="Glycos_transf_2"/>
    <property type="match status" value="1"/>
</dbReference>
<evidence type="ECO:0000259" key="3">
    <source>
        <dbReference type="Pfam" id="PF16269"/>
    </source>
</evidence>
<dbReference type="InterPro" id="IPR001173">
    <property type="entry name" value="Glyco_trans_2-like"/>
</dbReference>